<evidence type="ECO:0000256" key="1">
    <source>
        <dbReference type="SAM" id="MobiDB-lite"/>
    </source>
</evidence>
<feature type="compositionally biased region" description="Basic and acidic residues" evidence="1">
    <location>
        <begin position="167"/>
        <end position="185"/>
    </location>
</feature>
<dbReference type="HOGENOM" id="CLU_1019646_0_0_1"/>
<gene>
    <name evidence="3" type="primary">KNAG0M00840</name>
    <name evidence="3" type="ordered locus">KNAG_0M00840</name>
</gene>
<protein>
    <recommendedName>
        <fullName evidence="2">Hpc2-related domain-containing protein</fullName>
    </recommendedName>
</protein>
<feature type="region of interest" description="Disordered" evidence="1">
    <location>
        <begin position="1"/>
        <end position="130"/>
    </location>
</feature>
<organism evidence="3 4">
    <name type="scientific">Huiozyma naganishii (strain ATCC MYA-139 / BCRC 22969 / CBS 8797 / KCTC 17520 / NBRC 10181 / NCYC 3082 / Yp74L-3)</name>
    <name type="common">Yeast</name>
    <name type="synonym">Kazachstania naganishii</name>
    <dbReference type="NCBI Taxonomy" id="1071383"/>
    <lineage>
        <taxon>Eukaryota</taxon>
        <taxon>Fungi</taxon>
        <taxon>Dikarya</taxon>
        <taxon>Ascomycota</taxon>
        <taxon>Saccharomycotina</taxon>
        <taxon>Saccharomycetes</taxon>
        <taxon>Saccharomycetales</taxon>
        <taxon>Saccharomycetaceae</taxon>
        <taxon>Huiozyma</taxon>
    </lineage>
</organism>
<dbReference type="Proteomes" id="UP000006310">
    <property type="component" value="Chromosome 13"/>
</dbReference>
<evidence type="ECO:0000313" key="3">
    <source>
        <dbReference type="EMBL" id="CCK72937.1"/>
    </source>
</evidence>
<reference evidence="4" key="2">
    <citation type="submission" date="2012-08" db="EMBL/GenBank/DDBJ databases">
        <title>Genome sequence of Kazachstania naganishii.</title>
        <authorList>
            <person name="Gordon J.L."/>
            <person name="Armisen D."/>
            <person name="Proux-Wera E."/>
            <person name="OhEigeartaigh S.S."/>
            <person name="Byrne K.P."/>
            <person name="Wolfe K.H."/>
        </authorList>
    </citation>
    <scope>NUCLEOTIDE SEQUENCE [LARGE SCALE GENOMIC DNA]</scope>
    <source>
        <strain evidence="4">ATCC MYA-139 / BCRC 22969 / CBS 8797 / CCRC 22969 / KCTC 17520 / NBRC 10181 / NCYC 3082</strain>
    </source>
</reference>
<feature type="domain" description="Hpc2-related" evidence="2">
    <location>
        <begin position="215"/>
        <end position="249"/>
    </location>
</feature>
<dbReference type="RefSeq" id="XP_022467181.1">
    <property type="nucleotide sequence ID" value="XM_022610935.1"/>
</dbReference>
<proteinExistence type="predicted"/>
<dbReference type="eggNOG" id="ENOG502RG9A">
    <property type="taxonomic scope" value="Eukaryota"/>
</dbReference>
<sequence length="273" mass="29519">MDHQGKALSIAEELAHNRTQSPSQSPPVSQQQQQQQVKQVKISSLLAQQPEVLERSQSSVEATAKQPQKAKKCRSLSSSKKKAPQSTVTPAAATAAATPAPPAPRLLDPPPVTPAAVHSKELTGNSQGPAVVLDVPLYPADGNEYLDENGTVVVNVAKLLNDTAGRPPEETQRALEQEKRAKREQLVTTTTTTAPASTDEPPKKKSHPMKGKSLIGKYDMEDPFIDDTELLWEEQRAATKDGFFVYFGPLIAKGQVASFERINGTMKKGGIRK</sequence>
<dbReference type="STRING" id="1071383.J7S407"/>
<reference evidence="3 4" key="1">
    <citation type="journal article" date="2011" name="Proc. Natl. Acad. Sci. U.S.A.">
        <title>Evolutionary erosion of yeast sex chromosomes by mating-type switching accidents.</title>
        <authorList>
            <person name="Gordon J.L."/>
            <person name="Armisen D."/>
            <person name="Proux-Wera E."/>
            <person name="Oheigeartaigh S.S."/>
            <person name="Byrne K.P."/>
            <person name="Wolfe K.H."/>
        </authorList>
    </citation>
    <scope>NUCLEOTIDE SEQUENCE [LARGE SCALE GENOMIC DNA]</scope>
    <source>
        <strain evidence="4">ATCC MYA-139 / BCRC 22969 / CBS 8797 / CCRC 22969 / KCTC 17520 / NBRC 10181 / NCYC 3082</strain>
    </source>
</reference>
<dbReference type="Pfam" id="PF08729">
    <property type="entry name" value="HUN"/>
    <property type="match status" value="1"/>
</dbReference>
<feature type="compositionally biased region" description="Pro residues" evidence="1">
    <location>
        <begin position="99"/>
        <end position="113"/>
    </location>
</feature>
<dbReference type="KEGG" id="kng:KNAG_0M00840"/>
<keyword evidence="4" id="KW-1185">Reference proteome</keyword>
<dbReference type="AlphaFoldDB" id="J7S407"/>
<feature type="compositionally biased region" description="Low complexity" evidence="1">
    <location>
        <begin position="84"/>
        <end position="98"/>
    </location>
</feature>
<dbReference type="OrthoDB" id="5576775at2759"/>
<evidence type="ECO:0000313" key="4">
    <source>
        <dbReference type="Proteomes" id="UP000006310"/>
    </source>
</evidence>
<feature type="region of interest" description="Disordered" evidence="1">
    <location>
        <begin position="163"/>
        <end position="214"/>
    </location>
</feature>
<evidence type="ECO:0000259" key="2">
    <source>
        <dbReference type="Pfam" id="PF08729"/>
    </source>
</evidence>
<feature type="compositionally biased region" description="Low complexity" evidence="1">
    <location>
        <begin position="20"/>
        <end position="44"/>
    </location>
</feature>
<dbReference type="GeneID" id="34528717"/>
<name>J7S407_HUIN7</name>
<dbReference type="EMBL" id="HE978326">
    <property type="protein sequence ID" value="CCK72937.1"/>
    <property type="molecule type" value="Genomic_DNA"/>
</dbReference>
<feature type="compositionally biased region" description="Basic residues" evidence="1">
    <location>
        <begin position="68"/>
        <end position="83"/>
    </location>
</feature>
<accession>J7S407</accession>
<dbReference type="InterPro" id="IPR014840">
    <property type="entry name" value="HRD"/>
</dbReference>